<evidence type="ECO:0000313" key="1">
    <source>
        <dbReference type="EMBL" id="WXA02152.1"/>
    </source>
</evidence>
<protein>
    <submittedName>
        <fullName evidence="2">Uncharacterized protein</fullName>
    </submittedName>
</protein>
<accession>A0AAU6P606</accession>
<evidence type="ECO:0000313" key="3">
    <source>
        <dbReference type="Proteomes" id="UP001368318"/>
    </source>
</evidence>
<dbReference type="Proteomes" id="UP001368318">
    <property type="component" value="Chromosome"/>
</dbReference>
<dbReference type="EMBL" id="CP136924">
    <property type="protein sequence ID" value="WXA02152.1"/>
    <property type="molecule type" value="Genomic_DNA"/>
</dbReference>
<gene>
    <name evidence="2" type="ORF">R3L15_11215</name>
    <name evidence="1" type="ORF">R3L16_10375</name>
</gene>
<dbReference type="AlphaFoldDB" id="A0AAU6P606"/>
<dbReference type="KEGG" id="mcaa:R3L15_11215"/>
<sequence>METTVIVTASNPIELQQKLKAIEAVKNLSGKECSNLTKLANSDKARGYLKSDTKFGILSLGLK</sequence>
<dbReference type="RefSeq" id="WP_338731766.1">
    <property type="nucleotide sequence ID" value="NZ_CP136924.1"/>
</dbReference>
<organism evidence="2">
    <name type="scientific">Mangrovimonas cancribranchiae</name>
    <dbReference type="NCBI Taxonomy" id="3080055"/>
    <lineage>
        <taxon>Bacteria</taxon>
        <taxon>Pseudomonadati</taxon>
        <taxon>Bacteroidota</taxon>
        <taxon>Flavobacteriia</taxon>
        <taxon>Flavobacteriales</taxon>
        <taxon>Flavobacteriaceae</taxon>
        <taxon>Mangrovimonas</taxon>
    </lineage>
</organism>
<proteinExistence type="predicted"/>
<keyword evidence="3" id="KW-1185">Reference proteome</keyword>
<evidence type="ECO:0000313" key="2">
    <source>
        <dbReference type="EMBL" id="WXA12687.1"/>
    </source>
</evidence>
<name>A0AAU6P606_9FLAO</name>
<dbReference type="EMBL" id="CP136925">
    <property type="protein sequence ID" value="WXA12687.1"/>
    <property type="molecule type" value="Genomic_DNA"/>
</dbReference>
<reference evidence="2 3" key="1">
    <citation type="submission" date="2023-10" db="EMBL/GenBank/DDBJ databases">
        <title>Culture-based analysis of two novel bacteria associated with mangrove crab gills.</title>
        <authorList>
            <person name="Yang X."/>
            <person name="Garuglieri E."/>
            <person name="Van Goethem M.W."/>
            <person name="Fusi M."/>
            <person name="Marasco R."/>
            <person name="Daffonchio D.G."/>
        </authorList>
    </citation>
    <scope>NUCLEOTIDE SEQUENCE</scope>
    <source>
        <strain evidence="2">UG2-1</strain>
        <strain evidence="1">UG2-2</strain>
        <strain evidence="3">UG2_2</strain>
    </source>
</reference>